<gene>
    <name evidence="1" type="ORF">Ddye_014826</name>
</gene>
<dbReference type="EMBL" id="JANJYI010000005">
    <property type="protein sequence ID" value="KAK2647337.1"/>
    <property type="molecule type" value="Genomic_DNA"/>
</dbReference>
<sequence>MDDYVVNLDDYAHRIGRTGRARKTGLATAFFNNNLSMPSPLAELMQEANQKVSAWLTRYASRAPVSGGGHFGGRDYRRVGSFSSGPSLDYYGGVYSSSGYGVPGGYGGGYGPVQIASVVEILFPPYKYVEVALQL</sequence>
<reference evidence="1" key="1">
    <citation type="journal article" date="2023" name="Plant J.">
        <title>Genome sequences and population genomics provide insights into the demographic history, inbreeding, and mutation load of two 'living fossil' tree species of Dipteronia.</title>
        <authorList>
            <person name="Feng Y."/>
            <person name="Comes H.P."/>
            <person name="Chen J."/>
            <person name="Zhu S."/>
            <person name="Lu R."/>
            <person name="Zhang X."/>
            <person name="Li P."/>
            <person name="Qiu J."/>
            <person name="Olsen K.M."/>
            <person name="Qiu Y."/>
        </authorList>
    </citation>
    <scope>NUCLEOTIDE SEQUENCE</scope>
    <source>
        <strain evidence="1">KIB01</strain>
    </source>
</reference>
<comment type="caution">
    <text evidence="1">The sequence shown here is derived from an EMBL/GenBank/DDBJ whole genome shotgun (WGS) entry which is preliminary data.</text>
</comment>
<evidence type="ECO:0000313" key="2">
    <source>
        <dbReference type="Proteomes" id="UP001280121"/>
    </source>
</evidence>
<dbReference type="Proteomes" id="UP001280121">
    <property type="component" value="Unassembled WGS sequence"/>
</dbReference>
<dbReference type="InterPro" id="IPR027417">
    <property type="entry name" value="P-loop_NTPase"/>
</dbReference>
<dbReference type="SUPFAM" id="SSF52540">
    <property type="entry name" value="P-loop containing nucleoside triphosphate hydrolases"/>
    <property type="match status" value="1"/>
</dbReference>
<keyword evidence="2" id="KW-1185">Reference proteome</keyword>
<evidence type="ECO:0000313" key="1">
    <source>
        <dbReference type="EMBL" id="KAK2647337.1"/>
    </source>
</evidence>
<proteinExistence type="predicted"/>
<organism evidence="1 2">
    <name type="scientific">Dipteronia dyeriana</name>
    <dbReference type="NCBI Taxonomy" id="168575"/>
    <lineage>
        <taxon>Eukaryota</taxon>
        <taxon>Viridiplantae</taxon>
        <taxon>Streptophyta</taxon>
        <taxon>Embryophyta</taxon>
        <taxon>Tracheophyta</taxon>
        <taxon>Spermatophyta</taxon>
        <taxon>Magnoliopsida</taxon>
        <taxon>eudicotyledons</taxon>
        <taxon>Gunneridae</taxon>
        <taxon>Pentapetalae</taxon>
        <taxon>rosids</taxon>
        <taxon>malvids</taxon>
        <taxon>Sapindales</taxon>
        <taxon>Sapindaceae</taxon>
        <taxon>Hippocastanoideae</taxon>
        <taxon>Acereae</taxon>
        <taxon>Dipteronia</taxon>
    </lineage>
</organism>
<dbReference type="AlphaFoldDB" id="A0AAD9U450"/>
<protein>
    <submittedName>
        <fullName evidence="1">Uncharacterized protein</fullName>
    </submittedName>
</protein>
<dbReference type="Gene3D" id="3.40.50.300">
    <property type="entry name" value="P-loop containing nucleotide triphosphate hydrolases"/>
    <property type="match status" value="1"/>
</dbReference>
<name>A0AAD9U450_9ROSI</name>
<accession>A0AAD9U450</accession>